<evidence type="ECO:0000256" key="8">
    <source>
        <dbReference type="RuleBase" id="RU361235"/>
    </source>
</evidence>
<keyword evidence="7" id="KW-0325">Glycoprotein</keyword>
<comment type="subcellular location">
    <subcellularLocation>
        <location evidence="1">Secreted</location>
    </subcellularLocation>
</comment>
<dbReference type="RefSeq" id="XP_033531633.1">
    <property type="nucleotide sequence ID" value="XM_033681999.1"/>
</dbReference>
<dbReference type="Gene3D" id="3.40.50.1820">
    <property type="entry name" value="alpha/beta hydrolase"/>
    <property type="match status" value="1"/>
</dbReference>
<organism evidence="11">
    <name type="scientific">Eremomyces bilateralis CBS 781.70</name>
    <dbReference type="NCBI Taxonomy" id="1392243"/>
    <lineage>
        <taxon>Eukaryota</taxon>
        <taxon>Fungi</taxon>
        <taxon>Dikarya</taxon>
        <taxon>Ascomycota</taxon>
        <taxon>Pezizomycotina</taxon>
        <taxon>Dothideomycetes</taxon>
        <taxon>Dothideomycetes incertae sedis</taxon>
        <taxon>Eremomycetales</taxon>
        <taxon>Eremomycetaceae</taxon>
        <taxon>Eremomyces</taxon>
    </lineage>
</organism>
<reference evidence="13" key="3">
    <citation type="submission" date="2025-04" db="UniProtKB">
        <authorList>
            <consortium name="RefSeq"/>
        </authorList>
    </citation>
    <scope>IDENTIFICATION</scope>
    <source>
        <strain evidence="13">CBS 781.70</strain>
    </source>
</reference>
<dbReference type="GO" id="GO:0016787">
    <property type="term" value="F:hydrolase activity"/>
    <property type="evidence" value="ECO:0007669"/>
    <property type="project" value="UniProtKB-KW"/>
</dbReference>
<keyword evidence="4 9" id="KW-0732">Signal</keyword>
<protein>
    <recommendedName>
        <fullName evidence="8">Carboxylic ester hydrolase</fullName>
        <ecNumber evidence="8">3.1.1.-</ecNumber>
    </recommendedName>
</protein>
<name>A0A6G1FWC9_9PEZI</name>
<dbReference type="GO" id="GO:0006629">
    <property type="term" value="P:lipid metabolic process"/>
    <property type="evidence" value="ECO:0007669"/>
    <property type="project" value="UniProtKB-KW"/>
</dbReference>
<accession>A0A6G1FWC9</accession>
<dbReference type="EC" id="3.1.1.-" evidence="8"/>
<keyword evidence="6" id="KW-0443">Lipid metabolism</keyword>
<evidence type="ECO:0000259" key="10">
    <source>
        <dbReference type="Pfam" id="PF00135"/>
    </source>
</evidence>
<dbReference type="InterPro" id="IPR002018">
    <property type="entry name" value="CarbesteraseB"/>
</dbReference>
<evidence type="ECO:0000256" key="4">
    <source>
        <dbReference type="ARBA" id="ARBA00022729"/>
    </source>
</evidence>
<dbReference type="InterPro" id="IPR050309">
    <property type="entry name" value="Type-B_Carboxylest/Lipase"/>
</dbReference>
<proteinExistence type="inferred from homology"/>
<dbReference type="OrthoDB" id="408631at2759"/>
<evidence type="ECO:0000256" key="3">
    <source>
        <dbReference type="ARBA" id="ARBA00022525"/>
    </source>
</evidence>
<dbReference type="PROSITE" id="PS00122">
    <property type="entry name" value="CARBOXYLESTERASE_B_1"/>
    <property type="match status" value="1"/>
</dbReference>
<feature type="chain" id="PRO_5044631646" description="Carboxylic ester hydrolase" evidence="9">
    <location>
        <begin position="16"/>
        <end position="560"/>
    </location>
</feature>
<keyword evidence="12" id="KW-1185">Reference proteome</keyword>
<dbReference type="GO" id="GO:0005576">
    <property type="term" value="C:extracellular region"/>
    <property type="evidence" value="ECO:0007669"/>
    <property type="project" value="UniProtKB-SubCell"/>
</dbReference>
<dbReference type="InterPro" id="IPR029058">
    <property type="entry name" value="AB_hydrolase_fold"/>
</dbReference>
<gene>
    <name evidence="11 13" type="ORF">P152DRAFT_484330</name>
</gene>
<dbReference type="PANTHER" id="PTHR11559">
    <property type="entry name" value="CARBOXYLESTERASE"/>
    <property type="match status" value="1"/>
</dbReference>
<dbReference type="Pfam" id="PF00135">
    <property type="entry name" value="COesterase"/>
    <property type="match status" value="1"/>
</dbReference>
<dbReference type="AlphaFoldDB" id="A0A6G1FWC9"/>
<evidence type="ECO:0000313" key="13">
    <source>
        <dbReference type="RefSeq" id="XP_033531633.1"/>
    </source>
</evidence>
<dbReference type="InterPro" id="IPR019826">
    <property type="entry name" value="Carboxylesterase_B_AS"/>
</dbReference>
<dbReference type="GeneID" id="54422569"/>
<reference evidence="11 13" key="1">
    <citation type="submission" date="2020-01" db="EMBL/GenBank/DDBJ databases">
        <authorList>
            <consortium name="DOE Joint Genome Institute"/>
            <person name="Haridas S."/>
            <person name="Albert R."/>
            <person name="Binder M."/>
            <person name="Bloem J."/>
            <person name="Labutti K."/>
            <person name="Salamov A."/>
            <person name="Andreopoulos B."/>
            <person name="Baker S.E."/>
            <person name="Barry K."/>
            <person name="Bills G."/>
            <person name="Bluhm B.H."/>
            <person name="Cannon C."/>
            <person name="Castanera R."/>
            <person name="Culley D.E."/>
            <person name="Daum C."/>
            <person name="Ezra D."/>
            <person name="Gonzalez J.B."/>
            <person name="Henrissat B."/>
            <person name="Kuo A."/>
            <person name="Liang C."/>
            <person name="Lipzen A."/>
            <person name="Lutzoni F."/>
            <person name="Magnuson J."/>
            <person name="Mondo S."/>
            <person name="Nolan M."/>
            <person name="Ohm R."/>
            <person name="Pangilinan J."/>
            <person name="Park H.-J."/>
            <person name="Ramirez L."/>
            <person name="Alfaro M."/>
            <person name="Sun H."/>
            <person name="Tritt A."/>
            <person name="Yoshinaga Y."/>
            <person name="Zwiers L.-H."/>
            <person name="Turgeon B.G."/>
            <person name="Goodwin S.B."/>
            <person name="Spatafora J.W."/>
            <person name="Crous P.W."/>
            <person name="Grigoriev I.V."/>
        </authorList>
    </citation>
    <scope>NUCLEOTIDE SEQUENCE</scope>
    <source>
        <strain evidence="11 13">CBS 781.70</strain>
    </source>
</reference>
<reference evidence="13" key="2">
    <citation type="submission" date="2020-04" db="EMBL/GenBank/DDBJ databases">
        <authorList>
            <consortium name="NCBI Genome Project"/>
        </authorList>
    </citation>
    <scope>NUCLEOTIDE SEQUENCE</scope>
    <source>
        <strain evidence="13">CBS 781.70</strain>
    </source>
</reference>
<comment type="similarity">
    <text evidence="2 8">Belongs to the type-B carboxylesterase/lipase family.</text>
</comment>
<evidence type="ECO:0000256" key="6">
    <source>
        <dbReference type="ARBA" id="ARBA00023098"/>
    </source>
</evidence>
<sequence>MFLTLLACLTSTAVAGSLIPRAGTSVTISNGTVFGSSSGGVESFMGIPYAQPPTGSLRLKPPKPLATSFGTIDAIGVPQACPQFLGQLHAENLPLEVLGLLTSTPIFADLSSVAGEDCLTINVQRPEGTSYNAELPVVIWIHGGGFEIGATQVYDGSIFVNQSISMNNPVIYVAMNYRLGGFGFLAGSQVKADGSANLGLRDQRLAIQWVQDNIGAFGGDPTKVTLWGESAGALSVLDHTIINGGDISYNGKPLFRAAIMQSGSVWPALPVDSDKSQAIFDQVVESAGCANAADSLACLRGLSYDDFLSAVTSVPNFVDSSSVNLSYLPRPDPSDDFFPVSPETAIRSGAYAKVPLIIGDVKDEGTLFSLPQTDLSTTQQLISYLKSYFPLASTLQVAGLAAIYPDEPEDGSPYDTGSANQIYPQFKRLASIIGDLFFDLARRSYLTSVSYTVKTWTYLDTSLYGLPVLGTFHVSDLFQIFFDVPDAVAGSNMRKYFISFINTLDPNSYNSATGLTSWPQYSLILPKMMNFSATTTSLTWDTYRPINFLYITTQLSSFRL</sequence>
<dbReference type="FunFam" id="3.40.50.1820:FF:000213">
    <property type="entry name" value="Carboxylic ester hydrolase"/>
    <property type="match status" value="1"/>
</dbReference>
<evidence type="ECO:0000256" key="9">
    <source>
        <dbReference type="SAM" id="SignalP"/>
    </source>
</evidence>
<keyword evidence="3" id="KW-0964">Secreted</keyword>
<evidence type="ECO:0000256" key="1">
    <source>
        <dbReference type="ARBA" id="ARBA00004613"/>
    </source>
</evidence>
<evidence type="ECO:0000256" key="5">
    <source>
        <dbReference type="ARBA" id="ARBA00022801"/>
    </source>
</evidence>
<evidence type="ECO:0000313" key="11">
    <source>
        <dbReference type="EMBL" id="KAF1810002.1"/>
    </source>
</evidence>
<keyword evidence="5 8" id="KW-0378">Hydrolase</keyword>
<evidence type="ECO:0000313" key="12">
    <source>
        <dbReference type="Proteomes" id="UP000504638"/>
    </source>
</evidence>
<dbReference type="Proteomes" id="UP000504638">
    <property type="component" value="Unplaced"/>
</dbReference>
<evidence type="ECO:0000256" key="2">
    <source>
        <dbReference type="ARBA" id="ARBA00005964"/>
    </source>
</evidence>
<dbReference type="SUPFAM" id="SSF53474">
    <property type="entry name" value="alpha/beta-Hydrolases"/>
    <property type="match status" value="1"/>
</dbReference>
<dbReference type="EMBL" id="ML975169">
    <property type="protein sequence ID" value="KAF1810002.1"/>
    <property type="molecule type" value="Genomic_DNA"/>
</dbReference>
<evidence type="ECO:0000256" key="7">
    <source>
        <dbReference type="ARBA" id="ARBA00023180"/>
    </source>
</evidence>
<feature type="domain" description="Carboxylesterase type B" evidence="10">
    <location>
        <begin position="24"/>
        <end position="536"/>
    </location>
</feature>
<feature type="signal peptide" evidence="9">
    <location>
        <begin position="1"/>
        <end position="15"/>
    </location>
</feature>